<proteinExistence type="predicted"/>
<dbReference type="RefSeq" id="XP_050518838.1">
    <property type="nucleotide sequence ID" value="XM_050662881.1"/>
</dbReference>
<name>A0ABM5L8S2_DIAVI</name>
<keyword evidence="3" id="KW-1185">Reference proteome</keyword>
<dbReference type="Proteomes" id="UP001652700">
    <property type="component" value="Unplaced"/>
</dbReference>
<keyword evidence="1" id="KW-0732">Signal</keyword>
<evidence type="ECO:0000313" key="2">
    <source>
        <dbReference type="EnsemblMetazoa" id="XP_050518838.1"/>
    </source>
</evidence>
<dbReference type="SUPFAM" id="SSF57362">
    <property type="entry name" value="BPTI-like"/>
    <property type="match status" value="1"/>
</dbReference>
<feature type="chain" id="PRO_5045825811" description="Secreted protein" evidence="1">
    <location>
        <begin position="21"/>
        <end position="114"/>
    </location>
</feature>
<feature type="signal peptide" evidence="1">
    <location>
        <begin position="1"/>
        <end position="20"/>
    </location>
</feature>
<dbReference type="Gene3D" id="4.10.410.10">
    <property type="entry name" value="Pancreatic trypsin inhibitor Kunitz domain"/>
    <property type="match status" value="1"/>
</dbReference>
<protein>
    <recommendedName>
        <fullName evidence="4">Secreted protein</fullName>
    </recommendedName>
</protein>
<evidence type="ECO:0000313" key="3">
    <source>
        <dbReference type="Proteomes" id="UP001652700"/>
    </source>
</evidence>
<sequence>MVHLLTVSLFAILCINIVLGYTYNGVEYTVDRELATESYQQRQARPFGQRDCNMPAEEQNSILVCLPRRRVWTWSIVNNECVTERTIGCSSTKTKNNFATEAQCLQVAKPICGH</sequence>
<reference evidence="2" key="1">
    <citation type="submission" date="2025-05" db="UniProtKB">
        <authorList>
            <consortium name="EnsemblMetazoa"/>
        </authorList>
    </citation>
    <scope>IDENTIFICATION</scope>
</reference>
<dbReference type="GeneID" id="114324920"/>
<evidence type="ECO:0008006" key="4">
    <source>
        <dbReference type="Google" id="ProtNLM"/>
    </source>
</evidence>
<organism evidence="2 3">
    <name type="scientific">Diabrotica virgifera virgifera</name>
    <name type="common">western corn rootworm</name>
    <dbReference type="NCBI Taxonomy" id="50390"/>
    <lineage>
        <taxon>Eukaryota</taxon>
        <taxon>Metazoa</taxon>
        <taxon>Ecdysozoa</taxon>
        <taxon>Arthropoda</taxon>
        <taxon>Hexapoda</taxon>
        <taxon>Insecta</taxon>
        <taxon>Pterygota</taxon>
        <taxon>Neoptera</taxon>
        <taxon>Endopterygota</taxon>
        <taxon>Coleoptera</taxon>
        <taxon>Polyphaga</taxon>
        <taxon>Cucujiformia</taxon>
        <taxon>Chrysomeloidea</taxon>
        <taxon>Chrysomelidae</taxon>
        <taxon>Galerucinae</taxon>
        <taxon>Diabroticina</taxon>
        <taxon>Diabroticites</taxon>
        <taxon>Diabrotica</taxon>
    </lineage>
</organism>
<dbReference type="InterPro" id="IPR036880">
    <property type="entry name" value="Kunitz_BPTI_sf"/>
</dbReference>
<dbReference type="EnsemblMetazoa" id="XM_050662881.1">
    <property type="protein sequence ID" value="XP_050518838.1"/>
    <property type="gene ID" value="LOC114324920"/>
</dbReference>
<evidence type="ECO:0000256" key="1">
    <source>
        <dbReference type="SAM" id="SignalP"/>
    </source>
</evidence>
<accession>A0ABM5L8S2</accession>